<protein>
    <recommendedName>
        <fullName evidence="3">Reverse transcriptase</fullName>
    </recommendedName>
</protein>
<evidence type="ECO:0008006" key="3">
    <source>
        <dbReference type="Google" id="ProtNLM"/>
    </source>
</evidence>
<reference evidence="1 2" key="1">
    <citation type="submission" date="2023-03" db="EMBL/GenBank/DDBJ databases">
        <title>WGS of Gossypium arboreum.</title>
        <authorList>
            <person name="Yu D."/>
        </authorList>
    </citation>
    <scope>NUCLEOTIDE SEQUENCE [LARGE SCALE GENOMIC DNA]</scope>
    <source>
        <tissue evidence="1">Leaf</tissue>
    </source>
</reference>
<comment type="caution">
    <text evidence="1">The sequence shown here is derived from an EMBL/GenBank/DDBJ whole genome shotgun (WGS) entry which is preliminary data.</text>
</comment>
<dbReference type="PANTHER" id="PTHR33116">
    <property type="entry name" value="REVERSE TRANSCRIPTASE ZINC-BINDING DOMAIN-CONTAINING PROTEIN-RELATED-RELATED"/>
    <property type="match status" value="1"/>
</dbReference>
<name>A0ABR0PLR3_GOSAR</name>
<dbReference type="Proteomes" id="UP001358586">
    <property type="component" value="Chromosome 6"/>
</dbReference>
<sequence>MVEKYPFIASSVIRQSQSDHDAIMFNLHGRKPKCHPHDNRLHFCYEECWALEKDVKRIINKAWVKVGGNYGNKLENVHESLVILPDCTSQNQSAFVPGRMIHDNILIAHELLHYHQISNHSSNKGCVIKLDMSKAYNRVEWNFIEAIMINSWTKRLLSYGSKEILIKAVLQSIPTYALSIFFAPNGVLKDFQTKLSRTWWSGREKGKFWSMLP</sequence>
<organism evidence="1 2">
    <name type="scientific">Gossypium arboreum</name>
    <name type="common">Tree cotton</name>
    <name type="synonym">Gossypium nanking</name>
    <dbReference type="NCBI Taxonomy" id="29729"/>
    <lineage>
        <taxon>Eukaryota</taxon>
        <taxon>Viridiplantae</taxon>
        <taxon>Streptophyta</taxon>
        <taxon>Embryophyta</taxon>
        <taxon>Tracheophyta</taxon>
        <taxon>Spermatophyta</taxon>
        <taxon>Magnoliopsida</taxon>
        <taxon>eudicotyledons</taxon>
        <taxon>Gunneridae</taxon>
        <taxon>Pentapetalae</taxon>
        <taxon>rosids</taxon>
        <taxon>malvids</taxon>
        <taxon>Malvales</taxon>
        <taxon>Malvaceae</taxon>
        <taxon>Malvoideae</taxon>
        <taxon>Gossypium</taxon>
    </lineage>
</organism>
<evidence type="ECO:0000313" key="2">
    <source>
        <dbReference type="Proteomes" id="UP001358586"/>
    </source>
</evidence>
<dbReference type="PANTHER" id="PTHR33116:SF86">
    <property type="entry name" value="REVERSE TRANSCRIPTASE DOMAIN-CONTAINING PROTEIN"/>
    <property type="match status" value="1"/>
</dbReference>
<evidence type="ECO:0000313" key="1">
    <source>
        <dbReference type="EMBL" id="KAK5825362.1"/>
    </source>
</evidence>
<keyword evidence="2" id="KW-1185">Reference proteome</keyword>
<accession>A0ABR0PLR3</accession>
<gene>
    <name evidence="1" type="ORF">PVK06_020187</name>
</gene>
<dbReference type="EMBL" id="JARKNE010000006">
    <property type="protein sequence ID" value="KAK5825362.1"/>
    <property type="molecule type" value="Genomic_DNA"/>
</dbReference>
<proteinExistence type="predicted"/>